<feature type="active site" description="Proton donor/acceptor" evidence="7">
    <location>
        <position position="197"/>
    </location>
</feature>
<comment type="caution">
    <text evidence="8">The sequence shown here is derived from an EMBL/GenBank/DDBJ whole genome shotgun (WGS) entry which is preliminary data.</text>
</comment>
<dbReference type="PATRIC" id="fig|1279009.4.peg.2567"/>
<keyword evidence="3 7" id="KW-0456">Lyase</keyword>
<evidence type="ECO:0000256" key="4">
    <source>
        <dbReference type="ARBA" id="ARBA00023270"/>
    </source>
</evidence>
<organism evidence="8 9">
    <name type="scientific">Cesiribacter andamanensis AMV16</name>
    <dbReference type="NCBI Taxonomy" id="1279009"/>
    <lineage>
        <taxon>Bacteria</taxon>
        <taxon>Pseudomonadati</taxon>
        <taxon>Bacteroidota</taxon>
        <taxon>Cytophagia</taxon>
        <taxon>Cytophagales</taxon>
        <taxon>Cesiribacteraceae</taxon>
        <taxon>Cesiribacter</taxon>
    </lineage>
</organism>
<evidence type="ECO:0000256" key="1">
    <source>
        <dbReference type="ARBA" id="ARBA00010936"/>
    </source>
</evidence>
<keyword evidence="4 7" id="KW-0704">Schiff base</keyword>
<dbReference type="CDD" id="cd00959">
    <property type="entry name" value="DeoC"/>
    <property type="match status" value="1"/>
</dbReference>
<dbReference type="Gene3D" id="3.20.20.70">
    <property type="entry name" value="Aldolase class I"/>
    <property type="match status" value="1"/>
</dbReference>
<dbReference type="STRING" id="1279009.ADICEAN_02531"/>
<dbReference type="PIRSF" id="PIRSF001357">
    <property type="entry name" value="DeoC"/>
    <property type="match status" value="1"/>
</dbReference>
<accession>M7N0Z0</accession>
<evidence type="ECO:0000256" key="2">
    <source>
        <dbReference type="ARBA" id="ARBA00022490"/>
    </source>
</evidence>
<dbReference type="Proteomes" id="UP000011910">
    <property type="component" value="Unassembled WGS sequence"/>
</dbReference>
<dbReference type="SMART" id="SM01133">
    <property type="entry name" value="DeoC"/>
    <property type="match status" value="1"/>
</dbReference>
<evidence type="ECO:0000256" key="6">
    <source>
        <dbReference type="ARBA" id="ARBA00056337"/>
    </source>
</evidence>
<dbReference type="InterPro" id="IPR002915">
    <property type="entry name" value="DeoC/FbaB/LacD_aldolase"/>
</dbReference>
<comment type="catalytic activity">
    <reaction evidence="5 7">
        <text>2-deoxy-D-ribose 5-phosphate = D-glyceraldehyde 3-phosphate + acetaldehyde</text>
        <dbReference type="Rhea" id="RHEA:12821"/>
        <dbReference type="ChEBI" id="CHEBI:15343"/>
        <dbReference type="ChEBI" id="CHEBI:59776"/>
        <dbReference type="ChEBI" id="CHEBI:62877"/>
        <dbReference type="EC" id="4.1.2.4"/>
    </reaction>
</comment>
<dbReference type="GO" id="GO:0006018">
    <property type="term" value="P:2-deoxyribose 1-phosphate catabolic process"/>
    <property type="evidence" value="ECO:0007669"/>
    <property type="project" value="UniProtKB-UniRule"/>
</dbReference>
<proteinExistence type="inferred from homology"/>
<dbReference type="HAMAP" id="MF_00114">
    <property type="entry name" value="DeoC_type1"/>
    <property type="match status" value="1"/>
</dbReference>
<dbReference type="EMBL" id="AODQ01000062">
    <property type="protein sequence ID" value="EMR02333.1"/>
    <property type="molecule type" value="Genomic_DNA"/>
</dbReference>
<name>M7N0Z0_9BACT</name>
<comment type="subcellular location">
    <subcellularLocation>
        <location evidence="7">Cytoplasm</location>
    </subcellularLocation>
</comment>
<dbReference type="SUPFAM" id="SSF51569">
    <property type="entry name" value="Aldolase"/>
    <property type="match status" value="1"/>
</dbReference>
<reference evidence="8 9" key="1">
    <citation type="journal article" date="2013" name="Genome Announc.">
        <title>Draft Genome Sequence of Cesiribacter andamanensis Strain AMV16T, Isolated from a Soil Sample from a Mud Volcano in the Andaman Islands, India.</title>
        <authorList>
            <person name="Shivaji S."/>
            <person name="Ara S."/>
            <person name="Begum Z."/>
            <person name="Srinivas T.N."/>
            <person name="Singh A."/>
            <person name="Kumar Pinnaka A."/>
        </authorList>
    </citation>
    <scope>NUCLEOTIDE SEQUENCE [LARGE SCALE GENOMIC DNA]</scope>
    <source>
        <strain evidence="8 9">AMV16</strain>
    </source>
</reference>
<dbReference type="EC" id="4.1.2.4" evidence="7"/>
<feature type="active site" description="Schiff-base intermediate with acetaldehyde" evidence="7">
    <location>
        <position position="168"/>
    </location>
</feature>
<dbReference type="GO" id="GO:0016052">
    <property type="term" value="P:carbohydrate catabolic process"/>
    <property type="evidence" value="ECO:0007669"/>
    <property type="project" value="TreeGrafter"/>
</dbReference>
<evidence type="ECO:0000256" key="3">
    <source>
        <dbReference type="ARBA" id="ARBA00023239"/>
    </source>
</evidence>
<dbReference type="InterPro" id="IPR028581">
    <property type="entry name" value="DeoC_typeI"/>
</dbReference>
<evidence type="ECO:0000256" key="5">
    <source>
        <dbReference type="ARBA" id="ARBA00048791"/>
    </source>
</evidence>
<dbReference type="AlphaFoldDB" id="M7N0Z0"/>
<dbReference type="eggNOG" id="COG0274">
    <property type="taxonomic scope" value="Bacteria"/>
</dbReference>
<dbReference type="GO" id="GO:0005737">
    <property type="term" value="C:cytoplasm"/>
    <property type="evidence" value="ECO:0007669"/>
    <property type="project" value="UniProtKB-SubCell"/>
</dbReference>
<dbReference type="GO" id="GO:0009264">
    <property type="term" value="P:deoxyribonucleotide catabolic process"/>
    <property type="evidence" value="ECO:0007669"/>
    <property type="project" value="UniProtKB-UniRule"/>
</dbReference>
<dbReference type="GO" id="GO:0004139">
    <property type="term" value="F:deoxyribose-phosphate aldolase activity"/>
    <property type="evidence" value="ECO:0007669"/>
    <property type="project" value="UniProtKB-UniRule"/>
</dbReference>
<dbReference type="InterPro" id="IPR013785">
    <property type="entry name" value="Aldolase_TIM"/>
</dbReference>
<feature type="active site" description="Proton donor/acceptor" evidence="7">
    <location>
        <position position="105"/>
    </location>
</feature>
<comment type="pathway">
    <text evidence="7">Carbohydrate degradation; 2-deoxy-D-ribose 1-phosphate degradation; D-glyceraldehyde 3-phosphate and acetaldehyde from 2-deoxy-alpha-D-ribose 1-phosphate: step 2/2.</text>
</comment>
<protein>
    <recommendedName>
        <fullName evidence="7">Deoxyribose-phosphate aldolase</fullName>
        <shortName evidence="7">DERA</shortName>
        <ecNumber evidence="7">4.1.2.4</ecNumber>
    </recommendedName>
    <alternativeName>
        <fullName evidence="7">2-deoxy-D-ribose 5-phosphate aldolase</fullName>
    </alternativeName>
    <alternativeName>
        <fullName evidence="7">Phosphodeoxyriboaldolase</fullName>
        <shortName evidence="7">Deoxyriboaldolase</shortName>
    </alternativeName>
</protein>
<gene>
    <name evidence="7 8" type="primary">deoC</name>
    <name evidence="8" type="ORF">ADICEAN_02531</name>
</gene>
<dbReference type="PANTHER" id="PTHR10889:SF1">
    <property type="entry name" value="DEOXYRIBOSE-PHOSPHATE ALDOLASE"/>
    <property type="match status" value="1"/>
</dbReference>
<evidence type="ECO:0000313" key="8">
    <source>
        <dbReference type="EMBL" id="EMR02333.1"/>
    </source>
</evidence>
<dbReference type="NCBIfam" id="TIGR00126">
    <property type="entry name" value="deoC"/>
    <property type="match status" value="1"/>
</dbReference>
<comment type="function">
    <text evidence="6 7">Catalyzes a reversible aldol reaction between acetaldehyde and D-glyceraldehyde 3-phosphate to generate 2-deoxy-D-ribose 5-phosphate.</text>
</comment>
<evidence type="ECO:0000256" key="7">
    <source>
        <dbReference type="HAMAP-Rule" id="MF_00114"/>
    </source>
</evidence>
<dbReference type="Pfam" id="PF01791">
    <property type="entry name" value="DeoC"/>
    <property type="match status" value="1"/>
</dbReference>
<dbReference type="FunFam" id="3.20.20.70:FF:000044">
    <property type="entry name" value="Deoxyribose-phosphate aldolase"/>
    <property type="match status" value="1"/>
</dbReference>
<dbReference type="InterPro" id="IPR011343">
    <property type="entry name" value="DeoC"/>
</dbReference>
<keyword evidence="2 7" id="KW-0963">Cytoplasm</keyword>
<evidence type="ECO:0000313" key="9">
    <source>
        <dbReference type="Proteomes" id="UP000011910"/>
    </source>
</evidence>
<keyword evidence="9" id="KW-1185">Reference proteome</keyword>
<dbReference type="PANTHER" id="PTHR10889">
    <property type="entry name" value="DEOXYRIBOSE-PHOSPHATE ALDOLASE"/>
    <property type="match status" value="1"/>
</dbReference>
<dbReference type="UniPathway" id="UPA00002">
    <property type="reaction ID" value="UER00468"/>
</dbReference>
<comment type="similarity">
    <text evidence="1 7">Belongs to the DeoC/FbaB aldolase family. DeoC type 1 subfamily.</text>
</comment>
<sequence>MYLCCHYVRPHSPMSLANLHRYIEHTSLKPTLTHHDIDQLVAEAREHSFRGVCVPPFWVKKARRDLGTADVQLVTVIGFPLGYNMTETKLEEMRLAIRDGADELDMVMNISAMKAEMPWVKIEIAKCAQLAHEHERLLKVIIETAYLTEKELELACRWCADAGVDFVKTSTGFAPEGAKVDDIRRMRELLPSQVGIKASGGIRSLDDALALIQAGADRLGTSSGVALVQAGQGEAGAY</sequence>